<dbReference type="PROSITE" id="PS51257">
    <property type="entry name" value="PROKAR_LIPOPROTEIN"/>
    <property type="match status" value="1"/>
</dbReference>
<dbReference type="PANTHER" id="PTHR10155">
    <property type="entry name" value="PHOSPHATIDYLINOSITOL 3-KINASE REGULATORY SUBUNIT"/>
    <property type="match status" value="1"/>
</dbReference>
<evidence type="ECO:0000259" key="3">
    <source>
        <dbReference type="PROSITE" id="PS50001"/>
    </source>
</evidence>
<dbReference type="GO" id="GO:0008286">
    <property type="term" value="P:insulin receptor signaling pathway"/>
    <property type="evidence" value="ECO:0007669"/>
    <property type="project" value="TreeGrafter"/>
</dbReference>
<dbReference type="Proteomes" id="UP000887574">
    <property type="component" value="Unplaced"/>
</dbReference>
<dbReference type="GO" id="GO:0005942">
    <property type="term" value="C:phosphatidylinositol 3-kinase complex"/>
    <property type="evidence" value="ECO:0007669"/>
    <property type="project" value="TreeGrafter"/>
</dbReference>
<feature type="domain" description="SH2" evidence="3">
    <location>
        <begin position="31"/>
        <end position="125"/>
    </location>
</feature>
<evidence type="ECO:0000256" key="2">
    <source>
        <dbReference type="PROSITE-ProRule" id="PRU00191"/>
    </source>
</evidence>
<evidence type="ECO:0000313" key="4">
    <source>
        <dbReference type="Proteomes" id="UP000887574"/>
    </source>
</evidence>
<feature type="domain" description="SH2" evidence="3">
    <location>
        <begin position="281"/>
        <end position="418"/>
    </location>
</feature>
<proteinExistence type="predicted"/>
<dbReference type="PANTHER" id="PTHR10155:SF10">
    <property type="entry name" value="PI3K21B, ISOFORM B"/>
    <property type="match status" value="1"/>
</dbReference>
<dbReference type="GO" id="GO:0046935">
    <property type="term" value="F:1-phosphatidylinositol-3-kinase regulator activity"/>
    <property type="evidence" value="ECO:0007669"/>
    <property type="project" value="TreeGrafter"/>
</dbReference>
<protein>
    <submittedName>
        <fullName evidence="5">SH2 domain-containing protein</fullName>
    </submittedName>
</protein>
<evidence type="ECO:0000256" key="1">
    <source>
        <dbReference type="ARBA" id="ARBA00022999"/>
    </source>
</evidence>
<dbReference type="PROSITE" id="PS50001">
    <property type="entry name" value="SH2"/>
    <property type="match status" value="2"/>
</dbReference>
<name>A0A915DNG7_9BILA</name>
<keyword evidence="4" id="KW-1185">Reference proteome</keyword>
<dbReference type="InterPro" id="IPR036860">
    <property type="entry name" value="SH2_dom_sf"/>
</dbReference>
<reference evidence="5" key="1">
    <citation type="submission" date="2022-11" db="UniProtKB">
        <authorList>
            <consortium name="WormBaseParasite"/>
        </authorList>
    </citation>
    <scope>IDENTIFICATION</scope>
</reference>
<organism evidence="4 5">
    <name type="scientific">Ditylenchus dipsaci</name>
    <dbReference type="NCBI Taxonomy" id="166011"/>
    <lineage>
        <taxon>Eukaryota</taxon>
        <taxon>Metazoa</taxon>
        <taxon>Ecdysozoa</taxon>
        <taxon>Nematoda</taxon>
        <taxon>Chromadorea</taxon>
        <taxon>Rhabditida</taxon>
        <taxon>Tylenchina</taxon>
        <taxon>Tylenchomorpha</taxon>
        <taxon>Sphaerularioidea</taxon>
        <taxon>Anguinidae</taxon>
        <taxon>Anguininae</taxon>
        <taxon>Ditylenchus</taxon>
    </lineage>
</organism>
<accession>A0A915DNG7</accession>
<dbReference type="Gene3D" id="1.10.287.1490">
    <property type="match status" value="1"/>
</dbReference>
<dbReference type="SMART" id="SM00252">
    <property type="entry name" value="SH2"/>
    <property type="match status" value="2"/>
</dbReference>
<dbReference type="AlphaFoldDB" id="A0A915DNG7"/>
<evidence type="ECO:0000313" key="5">
    <source>
        <dbReference type="WBParaSite" id="jg21850"/>
    </source>
</evidence>
<dbReference type="Pfam" id="PF00017">
    <property type="entry name" value="SH2"/>
    <property type="match status" value="2"/>
</dbReference>
<dbReference type="Gene3D" id="3.30.505.10">
    <property type="entry name" value="SH2 domain"/>
    <property type="match status" value="2"/>
</dbReference>
<dbReference type="SUPFAM" id="SSF55550">
    <property type="entry name" value="SH2 domain"/>
    <property type="match status" value="2"/>
</dbReference>
<dbReference type="InterPro" id="IPR000980">
    <property type="entry name" value="SH2"/>
</dbReference>
<dbReference type="PRINTS" id="PR00401">
    <property type="entry name" value="SH2DOMAIN"/>
</dbReference>
<sequence length="424" mass="47969">MENERTPSSSSCSLSLQSCSLNEAMPLSGKWYWGKVDKEAVSAAMENQPDGTFCVRDASSPGDYTLTLKVGGCNKLIKIIVSNGNCGFTPDTLEFSSILQLVEYYKKHSLKDFNEKLDTCLLYPLSNPACRPSLTESPRSIRHIQDSPKDVLPVVKCSLLKSSASEEFSGYEQQLLKTNLELQQSRMEDISKAKQLMSIALKNLEKTTSKIDEELEDLKPRLISLHRKRDDCKETLLSKHKMSYSQIEKLLQDVSFLLDCEPPNLTTYLLSVPMVWDPHRWMTIQSKKEAANRLILSALAHLKVEERNGVFLIRPSHSRAGCFALSISMDAQVHSCLIEYREPRSSISGIDFCGFAFLNTNIYFVCPKYLQSKIESRQTQGRIEPMFFSTLVDFVRYYSKVSLKEHNNQLDTCLSIPALLWAGA</sequence>
<dbReference type="WBParaSite" id="jg21850">
    <property type="protein sequence ID" value="jg21850"/>
    <property type="gene ID" value="jg21850"/>
</dbReference>
<dbReference type="GO" id="GO:0046854">
    <property type="term" value="P:phosphatidylinositol phosphate biosynthetic process"/>
    <property type="evidence" value="ECO:0007669"/>
    <property type="project" value="TreeGrafter"/>
</dbReference>
<keyword evidence="1 2" id="KW-0727">SH2 domain</keyword>